<protein>
    <recommendedName>
        <fullName evidence="1">Reverse transcriptase domain-containing protein</fullName>
    </recommendedName>
</protein>
<dbReference type="EMBL" id="CP133619">
    <property type="protein sequence ID" value="WMV41405.1"/>
    <property type="molecule type" value="Genomic_DNA"/>
</dbReference>
<dbReference type="InterPro" id="IPR000477">
    <property type="entry name" value="RT_dom"/>
</dbReference>
<dbReference type="InterPro" id="IPR043502">
    <property type="entry name" value="DNA/RNA_pol_sf"/>
</dbReference>
<dbReference type="PANTHER" id="PTHR31635:SF196">
    <property type="entry name" value="REVERSE TRANSCRIPTASE DOMAIN-CONTAINING PROTEIN-RELATED"/>
    <property type="match status" value="1"/>
</dbReference>
<evidence type="ECO:0000313" key="3">
    <source>
        <dbReference type="Proteomes" id="UP001234989"/>
    </source>
</evidence>
<evidence type="ECO:0000313" key="2">
    <source>
        <dbReference type="EMBL" id="WMV41405.1"/>
    </source>
</evidence>
<dbReference type="Pfam" id="PF00078">
    <property type="entry name" value="RVT_1"/>
    <property type="match status" value="1"/>
</dbReference>
<dbReference type="Proteomes" id="UP001234989">
    <property type="component" value="Chromosome 8"/>
</dbReference>
<reference evidence="2" key="1">
    <citation type="submission" date="2023-08" db="EMBL/GenBank/DDBJ databases">
        <title>A de novo genome assembly of Solanum verrucosum Schlechtendal, a Mexican diploid species geographically isolated from the other diploid A-genome species in potato relatives.</title>
        <authorList>
            <person name="Hosaka K."/>
        </authorList>
    </citation>
    <scope>NUCLEOTIDE SEQUENCE</scope>
    <source>
        <tissue evidence="2">Young leaves</tissue>
    </source>
</reference>
<feature type="domain" description="Reverse transcriptase" evidence="1">
    <location>
        <begin position="101"/>
        <end position="343"/>
    </location>
</feature>
<keyword evidence="3" id="KW-1185">Reference proteome</keyword>
<dbReference type="CDD" id="cd01650">
    <property type="entry name" value="RT_nLTR_like"/>
    <property type="match status" value="1"/>
</dbReference>
<dbReference type="SUPFAM" id="SSF56672">
    <property type="entry name" value="DNA/RNA polymerases"/>
    <property type="match status" value="1"/>
</dbReference>
<gene>
    <name evidence="2" type="ORF">MTR67_034790</name>
</gene>
<dbReference type="PROSITE" id="PS50878">
    <property type="entry name" value="RT_POL"/>
    <property type="match status" value="1"/>
</dbReference>
<dbReference type="PANTHER" id="PTHR31635">
    <property type="entry name" value="REVERSE TRANSCRIPTASE DOMAIN-CONTAINING PROTEIN-RELATED"/>
    <property type="match status" value="1"/>
</dbReference>
<organism evidence="2 3">
    <name type="scientific">Solanum verrucosum</name>
    <dbReference type="NCBI Taxonomy" id="315347"/>
    <lineage>
        <taxon>Eukaryota</taxon>
        <taxon>Viridiplantae</taxon>
        <taxon>Streptophyta</taxon>
        <taxon>Embryophyta</taxon>
        <taxon>Tracheophyta</taxon>
        <taxon>Spermatophyta</taxon>
        <taxon>Magnoliopsida</taxon>
        <taxon>eudicotyledons</taxon>
        <taxon>Gunneridae</taxon>
        <taxon>Pentapetalae</taxon>
        <taxon>asterids</taxon>
        <taxon>lamiids</taxon>
        <taxon>Solanales</taxon>
        <taxon>Solanaceae</taxon>
        <taxon>Solanoideae</taxon>
        <taxon>Solaneae</taxon>
        <taxon>Solanum</taxon>
    </lineage>
</organism>
<dbReference type="AlphaFoldDB" id="A0AAF0ZKU7"/>
<sequence length="343" mass="38914">MDNILFWNVRGLNGPNKKKEVQLLCNGEAVGLVGLAKNKNKKTLTGLKGFGKIDWVFIKNDWLTQIPDYIANFLPEGIRYHSPVTPVKIESLHVIARSVLQLLSNREQLKQINFTIISLILKVPNHQYASQFRPISCCNVLYKPMSKVICVRLGKPISHLVAENQAGFVAGRSLVHGILICHDLLRHYNRKTSPRCLMKIDLRKAYDMLNWEFLEEALNVYGFPTSFIQLVMTCITTTKLTIKVNREGYGYFEWRRGLGQGNPISPLLFVLVMKYLARTLKKMTEFLDFRGDCSSIARVMKAINHFSDATGLVDDVDKSKIFLEGIDDTTQAGILFSIGFSLK</sequence>
<accession>A0AAF0ZKU7</accession>
<name>A0AAF0ZKU7_SOLVR</name>
<evidence type="ECO:0000259" key="1">
    <source>
        <dbReference type="PROSITE" id="PS50878"/>
    </source>
</evidence>
<proteinExistence type="predicted"/>